<feature type="region of interest" description="Disordered" evidence="1">
    <location>
        <begin position="125"/>
        <end position="159"/>
    </location>
</feature>
<evidence type="ECO:0000313" key="3">
    <source>
        <dbReference type="Proteomes" id="UP000198727"/>
    </source>
</evidence>
<protein>
    <submittedName>
        <fullName evidence="2">YbaB/EbfC DNA-binding family protein</fullName>
    </submittedName>
</protein>
<keyword evidence="2" id="KW-0238">DNA-binding</keyword>
<dbReference type="EMBL" id="FOWW01000005">
    <property type="protein sequence ID" value="SFQ23466.1"/>
    <property type="molecule type" value="Genomic_DNA"/>
</dbReference>
<reference evidence="3" key="1">
    <citation type="submission" date="2016-10" db="EMBL/GenBank/DDBJ databases">
        <authorList>
            <person name="Varghese N."/>
            <person name="Submissions S."/>
        </authorList>
    </citation>
    <scope>NUCLEOTIDE SEQUENCE [LARGE SCALE GENOMIC DNA]</scope>
    <source>
        <strain evidence="3">CGMCC 4.5579</strain>
    </source>
</reference>
<keyword evidence="3" id="KW-1185">Reference proteome</keyword>
<evidence type="ECO:0000256" key="1">
    <source>
        <dbReference type="SAM" id="MobiDB-lite"/>
    </source>
</evidence>
<feature type="compositionally biased region" description="Basic and acidic residues" evidence="1">
    <location>
        <begin position="150"/>
        <end position="159"/>
    </location>
</feature>
<dbReference type="OrthoDB" id="3627122at2"/>
<dbReference type="Proteomes" id="UP000198727">
    <property type="component" value="Unassembled WGS sequence"/>
</dbReference>
<proteinExistence type="predicted"/>
<sequence length="159" mass="17164">MVSPSNAELIEEMRWQVRKIRDRQAENDALLGKLDTMRSRLTALEVRVSSPDGTVTVVAGAGGIVRGVELADTAVRGTASALAATLNATIRQAVREATERQLELVRGSVGADVDPERVLGPRAKLTGYGLADPEPEPAPAPAPTEEDEEPRSIFEPRRW</sequence>
<organism evidence="2 3">
    <name type="scientific">Amycolatopsis arida</name>
    <dbReference type="NCBI Taxonomy" id="587909"/>
    <lineage>
        <taxon>Bacteria</taxon>
        <taxon>Bacillati</taxon>
        <taxon>Actinomycetota</taxon>
        <taxon>Actinomycetes</taxon>
        <taxon>Pseudonocardiales</taxon>
        <taxon>Pseudonocardiaceae</taxon>
        <taxon>Amycolatopsis</taxon>
    </lineage>
</organism>
<evidence type="ECO:0000313" key="2">
    <source>
        <dbReference type="EMBL" id="SFQ23466.1"/>
    </source>
</evidence>
<dbReference type="InterPro" id="IPR036894">
    <property type="entry name" value="YbaB-like_sf"/>
</dbReference>
<dbReference type="AlphaFoldDB" id="A0A1I5WVC8"/>
<dbReference type="GO" id="GO:0003677">
    <property type="term" value="F:DNA binding"/>
    <property type="evidence" value="ECO:0007669"/>
    <property type="project" value="UniProtKB-KW"/>
</dbReference>
<dbReference type="STRING" id="587909.SAMN05421810_105288"/>
<dbReference type="Gene3D" id="3.30.1310.10">
    <property type="entry name" value="Nucleoid-associated protein YbaB-like domain"/>
    <property type="match status" value="1"/>
</dbReference>
<gene>
    <name evidence="2" type="ORF">SAMN05421810_105288</name>
</gene>
<name>A0A1I5WVC8_9PSEU</name>
<dbReference type="InterPro" id="IPR004401">
    <property type="entry name" value="YbaB/EbfC"/>
</dbReference>
<dbReference type="Pfam" id="PF02575">
    <property type="entry name" value="YbaB_DNA_bd"/>
    <property type="match status" value="1"/>
</dbReference>
<dbReference type="SUPFAM" id="SSF82607">
    <property type="entry name" value="YbaB-like"/>
    <property type="match status" value="1"/>
</dbReference>
<accession>A0A1I5WVC8</accession>